<dbReference type="Pfam" id="PF13650">
    <property type="entry name" value="Asp_protease_2"/>
    <property type="match status" value="1"/>
</dbReference>
<dbReference type="KEGG" id="gms:SOIL9_75930"/>
<keyword evidence="2" id="KW-1185">Reference proteome</keyword>
<dbReference type="CDD" id="cd05483">
    <property type="entry name" value="retropepsin_like_bacteria"/>
    <property type="match status" value="1"/>
</dbReference>
<proteinExistence type="predicted"/>
<dbReference type="InterPro" id="IPR034122">
    <property type="entry name" value="Retropepsin-like_bacterial"/>
</dbReference>
<dbReference type="Proteomes" id="UP000464178">
    <property type="component" value="Chromosome"/>
</dbReference>
<evidence type="ECO:0008006" key="3">
    <source>
        <dbReference type="Google" id="ProtNLM"/>
    </source>
</evidence>
<accession>A0A6P2DJ55</accession>
<sequence length="137" mass="14960">MSESFDPRGRLVVVPAILTGPAGAFEFRFAVDTAATRSSVSSLILTRLGYTAPPEAERLTVRTGSGATRAGMISVSLLRALGQTRTNHSVLWLPHPPGSLIDGLLGLDFFRGLVLTLDFARGRVALDALKRWWQFWH</sequence>
<dbReference type="RefSeq" id="WP_162672677.1">
    <property type="nucleotide sequence ID" value="NZ_LR593886.1"/>
</dbReference>
<keyword evidence="1" id="KW-0378">Hydrolase</keyword>
<name>A0A6P2DJ55_9BACT</name>
<dbReference type="AlphaFoldDB" id="A0A6P2DJ55"/>
<dbReference type="GO" id="GO:0008233">
    <property type="term" value="F:peptidase activity"/>
    <property type="evidence" value="ECO:0007669"/>
    <property type="project" value="UniProtKB-KW"/>
</dbReference>
<evidence type="ECO:0000313" key="1">
    <source>
        <dbReference type="EMBL" id="VTS02207.1"/>
    </source>
</evidence>
<evidence type="ECO:0000313" key="2">
    <source>
        <dbReference type="Proteomes" id="UP000464178"/>
    </source>
</evidence>
<protein>
    <recommendedName>
        <fullName evidence="3">Peptidase A2 domain-containing protein</fullName>
    </recommendedName>
</protein>
<gene>
    <name evidence="1" type="ORF">SOIL9_75930</name>
</gene>
<dbReference type="EMBL" id="LR593886">
    <property type="protein sequence ID" value="VTS02207.1"/>
    <property type="molecule type" value="Genomic_DNA"/>
</dbReference>
<dbReference type="InterPro" id="IPR021109">
    <property type="entry name" value="Peptidase_aspartic_dom_sf"/>
</dbReference>
<dbReference type="GO" id="GO:0006508">
    <property type="term" value="P:proteolysis"/>
    <property type="evidence" value="ECO:0007669"/>
    <property type="project" value="UniProtKB-KW"/>
</dbReference>
<dbReference type="Gene3D" id="2.40.70.10">
    <property type="entry name" value="Acid Proteases"/>
    <property type="match status" value="1"/>
</dbReference>
<keyword evidence="1" id="KW-0645">Protease</keyword>
<organism evidence="1 2">
    <name type="scientific">Gemmata massiliana</name>
    <dbReference type="NCBI Taxonomy" id="1210884"/>
    <lineage>
        <taxon>Bacteria</taxon>
        <taxon>Pseudomonadati</taxon>
        <taxon>Planctomycetota</taxon>
        <taxon>Planctomycetia</taxon>
        <taxon>Gemmatales</taxon>
        <taxon>Gemmataceae</taxon>
        <taxon>Gemmata</taxon>
    </lineage>
</organism>
<reference evidence="1 2" key="1">
    <citation type="submission" date="2019-05" db="EMBL/GenBank/DDBJ databases">
        <authorList>
            <consortium name="Science for Life Laboratories"/>
        </authorList>
    </citation>
    <scope>NUCLEOTIDE SEQUENCE [LARGE SCALE GENOMIC DNA]</scope>
    <source>
        <strain evidence="1">Soil9</strain>
    </source>
</reference>
<dbReference type="SUPFAM" id="SSF50630">
    <property type="entry name" value="Acid proteases"/>
    <property type="match status" value="1"/>
</dbReference>